<keyword evidence="3" id="KW-0964">Secreted</keyword>
<gene>
    <name evidence="5" type="ORF">PAPOLLO_LOCUS9049</name>
</gene>
<name>A0A8S3WSQ7_PARAO</name>
<dbReference type="Proteomes" id="UP000691718">
    <property type="component" value="Unassembled WGS sequence"/>
</dbReference>
<feature type="chain" id="PRO_5035874610" evidence="4">
    <location>
        <begin position="20"/>
        <end position="183"/>
    </location>
</feature>
<dbReference type="AlphaFoldDB" id="A0A8S3WSQ7"/>
<evidence type="ECO:0000256" key="4">
    <source>
        <dbReference type="SAM" id="SignalP"/>
    </source>
</evidence>
<evidence type="ECO:0000256" key="2">
    <source>
        <dbReference type="ARBA" id="ARBA00008098"/>
    </source>
</evidence>
<sequence>MLADSTLLIFVAVFQISTSQGPPPLPPNLPKECLQPPPVDNPRKCCDIPPIFKEEDFQGCGFQRVDAANPGMPPGPPDCSKQICLLKTRNLVKDDDTVDQEAVLKFMDTWVEPYPDFKPTVESAKAKCIGRELPGPPEICDANKMVFCISSILFMECPKWKNELEDCRALKNQIDTCEKYFPH</sequence>
<evidence type="ECO:0000256" key="1">
    <source>
        <dbReference type="ARBA" id="ARBA00004613"/>
    </source>
</evidence>
<reference evidence="5" key="1">
    <citation type="submission" date="2021-04" db="EMBL/GenBank/DDBJ databases">
        <authorList>
            <person name="Tunstrom K."/>
        </authorList>
    </citation>
    <scope>NUCLEOTIDE SEQUENCE</scope>
</reference>
<feature type="signal peptide" evidence="4">
    <location>
        <begin position="1"/>
        <end position="19"/>
    </location>
</feature>
<dbReference type="GO" id="GO:0005576">
    <property type="term" value="C:extracellular region"/>
    <property type="evidence" value="ECO:0007669"/>
    <property type="project" value="UniProtKB-SubCell"/>
</dbReference>
<dbReference type="OrthoDB" id="7151184at2759"/>
<dbReference type="InterPro" id="IPR052295">
    <property type="entry name" value="Odorant-binding_protein"/>
</dbReference>
<accession>A0A8S3WSQ7</accession>
<proteinExistence type="inferred from homology"/>
<evidence type="ECO:0000313" key="6">
    <source>
        <dbReference type="Proteomes" id="UP000691718"/>
    </source>
</evidence>
<comment type="caution">
    <text evidence="5">The sequence shown here is derived from an EMBL/GenBank/DDBJ whole genome shotgun (WGS) entry which is preliminary data.</text>
</comment>
<protein>
    <submittedName>
        <fullName evidence="5">(apollo) hypothetical protein</fullName>
    </submittedName>
</protein>
<evidence type="ECO:0000256" key="3">
    <source>
        <dbReference type="ARBA" id="ARBA00022525"/>
    </source>
</evidence>
<dbReference type="EMBL" id="CAJQZP010000644">
    <property type="protein sequence ID" value="CAG4975086.1"/>
    <property type="molecule type" value="Genomic_DNA"/>
</dbReference>
<comment type="subcellular location">
    <subcellularLocation>
        <location evidence="1">Secreted</location>
    </subcellularLocation>
</comment>
<organism evidence="5 6">
    <name type="scientific">Parnassius apollo</name>
    <name type="common">Apollo butterfly</name>
    <name type="synonym">Papilio apollo</name>
    <dbReference type="NCBI Taxonomy" id="110799"/>
    <lineage>
        <taxon>Eukaryota</taxon>
        <taxon>Metazoa</taxon>
        <taxon>Ecdysozoa</taxon>
        <taxon>Arthropoda</taxon>
        <taxon>Hexapoda</taxon>
        <taxon>Insecta</taxon>
        <taxon>Pterygota</taxon>
        <taxon>Neoptera</taxon>
        <taxon>Endopterygota</taxon>
        <taxon>Lepidoptera</taxon>
        <taxon>Glossata</taxon>
        <taxon>Ditrysia</taxon>
        <taxon>Papilionoidea</taxon>
        <taxon>Papilionidae</taxon>
        <taxon>Parnassiinae</taxon>
        <taxon>Parnassini</taxon>
        <taxon>Parnassius</taxon>
        <taxon>Parnassius</taxon>
    </lineage>
</organism>
<evidence type="ECO:0000313" key="5">
    <source>
        <dbReference type="EMBL" id="CAG4975086.1"/>
    </source>
</evidence>
<keyword evidence="6" id="KW-1185">Reference proteome</keyword>
<dbReference type="PANTHER" id="PTHR21066:SF3">
    <property type="entry name" value="IP02236P"/>
    <property type="match status" value="1"/>
</dbReference>
<comment type="similarity">
    <text evidence="2">Belongs to the PBP/GOBP family.</text>
</comment>
<keyword evidence="4" id="KW-0732">Signal</keyword>
<dbReference type="PANTHER" id="PTHR21066">
    <property type="entry name" value="ODORANT-BINDING PROTEIN 59A-RELATED"/>
    <property type="match status" value="1"/>
</dbReference>